<evidence type="ECO:0000256" key="6">
    <source>
        <dbReference type="SAM" id="Phobius"/>
    </source>
</evidence>
<dbReference type="STRING" id="1936003.STSP2_02048"/>
<gene>
    <name evidence="8" type="primary">ccsA</name>
    <name evidence="8" type="ORF">STSP2_02048</name>
</gene>
<dbReference type="AlphaFoldDB" id="A0A1U9NLQ0"/>
<evidence type="ECO:0000256" key="5">
    <source>
        <dbReference type="ARBA" id="ARBA00023136"/>
    </source>
</evidence>
<feature type="transmembrane region" description="Helical" evidence="6">
    <location>
        <begin position="203"/>
        <end position="220"/>
    </location>
</feature>
<dbReference type="GO" id="GO:0005886">
    <property type="term" value="C:plasma membrane"/>
    <property type="evidence" value="ECO:0007669"/>
    <property type="project" value="TreeGrafter"/>
</dbReference>
<feature type="transmembrane region" description="Helical" evidence="6">
    <location>
        <begin position="169"/>
        <end position="191"/>
    </location>
</feature>
<keyword evidence="9" id="KW-1185">Reference proteome</keyword>
<comment type="subcellular location">
    <subcellularLocation>
        <location evidence="1">Membrane</location>
        <topology evidence="1">Multi-pass membrane protein</topology>
    </subcellularLocation>
</comment>
<dbReference type="Pfam" id="PF01578">
    <property type="entry name" value="Cytochrom_C_asm"/>
    <property type="match status" value="1"/>
</dbReference>
<evidence type="ECO:0000256" key="2">
    <source>
        <dbReference type="ARBA" id="ARBA00022692"/>
    </source>
</evidence>
<proteinExistence type="predicted"/>
<evidence type="ECO:0000256" key="3">
    <source>
        <dbReference type="ARBA" id="ARBA00022748"/>
    </source>
</evidence>
<dbReference type="RefSeq" id="WP_146662227.1">
    <property type="nucleotide sequence ID" value="NZ_CP019791.1"/>
</dbReference>
<dbReference type="PANTHER" id="PTHR30071:SF1">
    <property type="entry name" value="CYTOCHROME B_B6 PROTEIN-RELATED"/>
    <property type="match status" value="1"/>
</dbReference>
<feature type="transmembrane region" description="Helical" evidence="6">
    <location>
        <begin position="60"/>
        <end position="80"/>
    </location>
</feature>
<keyword evidence="4 6" id="KW-1133">Transmembrane helix</keyword>
<dbReference type="PANTHER" id="PTHR30071">
    <property type="entry name" value="HEME EXPORTER PROTEIN C"/>
    <property type="match status" value="1"/>
</dbReference>
<dbReference type="KEGG" id="alus:STSP2_02048"/>
<evidence type="ECO:0000256" key="1">
    <source>
        <dbReference type="ARBA" id="ARBA00004141"/>
    </source>
</evidence>
<dbReference type="OrthoDB" id="9814290at2"/>
<feature type="transmembrane region" description="Helical" evidence="6">
    <location>
        <begin position="232"/>
        <end position="250"/>
    </location>
</feature>
<accession>A0A1U9NLQ0</accession>
<name>A0A1U9NLQ0_9BACT</name>
<reference evidence="9" key="1">
    <citation type="submission" date="2017-02" db="EMBL/GenBank/DDBJ databases">
        <title>Comparative genomics and description of representatives of a novel lineage of planctomycetes thriving in anoxic sediments.</title>
        <authorList>
            <person name="Spring S."/>
            <person name="Bunk B."/>
            <person name="Sproer C."/>
        </authorList>
    </citation>
    <scope>NUCLEOTIDE SEQUENCE [LARGE SCALE GENOMIC DNA]</scope>
    <source>
        <strain evidence="9">ST-NAGAB-D1</strain>
    </source>
</reference>
<dbReference type="EMBL" id="CP019791">
    <property type="protein sequence ID" value="AQT68872.1"/>
    <property type="molecule type" value="Genomic_DNA"/>
</dbReference>
<evidence type="ECO:0000313" key="8">
    <source>
        <dbReference type="EMBL" id="AQT68872.1"/>
    </source>
</evidence>
<feature type="transmembrane region" description="Helical" evidence="6">
    <location>
        <begin position="92"/>
        <end position="109"/>
    </location>
</feature>
<feature type="transmembrane region" description="Helical" evidence="6">
    <location>
        <begin position="35"/>
        <end position="54"/>
    </location>
</feature>
<evidence type="ECO:0000313" key="9">
    <source>
        <dbReference type="Proteomes" id="UP000189674"/>
    </source>
</evidence>
<evidence type="ECO:0000256" key="4">
    <source>
        <dbReference type="ARBA" id="ARBA00022989"/>
    </source>
</evidence>
<protein>
    <submittedName>
        <fullName evidence="8">Cytochrome c biogenesis protein CcsA</fullName>
    </submittedName>
</protein>
<keyword evidence="5 6" id="KW-0472">Membrane</keyword>
<keyword evidence="3" id="KW-0201">Cytochrome c-type biogenesis</keyword>
<dbReference type="GO" id="GO:0020037">
    <property type="term" value="F:heme binding"/>
    <property type="evidence" value="ECO:0007669"/>
    <property type="project" value="InterPro"/>
</dbReference>
<dbReference type="GO" id="GO:0017004">
    <property type="term" value="P:cytochrome complex assembly"/>
    <property type="evidence" value="ECO:0007669"/>
    <property type="project" value="UniProtKB-KW"/>
</dbReference>
<dbReference type="InterPro" id="IPR045062">
    <property type="entry name" value="Cyt_c_biogenesis_CcsA/CcmC"/>
</dbReference>
<organism evidence="8 9">
    <name type="scientific">Anaerohalosphaera lusitana</name>
    <dbReference type="NCBI Taxonomy" id="1936003"/>
    <lineage>
        <taxon>Bacteria</taxon>
        <taxon>Pseudomonadati</taxon>
        <taxon>Planctomycetota</taxon>
        <taxon>Phycisphaerae</taxon>
        <taxon>Sedimentisphaerales</taxon>
        <taxon>Anaerohalosphaeraceae</taxon>
        <taxon>Anaerohalosphaera</taxon>
    </lineage>
</organism>
<keyword evidence="2 6" id="KW-0812">Transmembrane</keyword>
<dbReference type="InterPro" id="IPR002541">
    <property type="entry name" value="Cyt_c_assembly"/>
</dbReference>
<sequence length="261" mass="29467">MEIKTNPLGILIYAAMFCYLAAFVVFVARKRKEGRLIYALGFVVACTAFVYRWVDVNHVPMKNLFEVFILMGVCIFPITYLSKRFLGTSGEAFDMAVGFIVMFPAGFVFDDSSMTLMPALQSPLFAPHVATYMVSYIFMAKAACQAAAQLIKLKPAGRLADYERSSYNMVCAGFPLMTLGLLLGSVWGKFAWGDYWGWDPKELWGLISWLVYVGYLHWRYMYGTKRPKANSVWVLAGFAAIIITLLWVNLSRLFSGMHSYA</sequence>
<dbReference type="Proteomes" id="UP000189674">
    <property type="component" value="Chromosome"/>
</dbReference>
<feature type="transmembrane region" description="Helical" evidence="6">
    <location>
        <begin position="129"/>
        <end position="148"/>
    </location>
</feature>
<feature type="transmembrane region" description="Helical" evidence="6">
    <location>
        <begin position="6"/>
        <end position="28"/>
    </location>
</feature>
<feature type="domain" description="Cytochrome c assembly protein" evidence="7">
    <location>
        <begin position="63"/>
        <end position="251"/>
    </location>
</feature>
<evidence type="ECO:0000259" key="7">
    <source>
        <dbReference type="Pfam" id="PF01578"/>
    </source>
</evidence>